<dbReference type="AlphaFoldDB" id="F6GW50"/>
<dbReference type="InParanoid" id="F6GW50"/>
<dbReference type="HOGENOM" id="CLU_2946371_0_0_1"/>
<dbReference type="PaxDb" id="29760-VIT_06s0061g01320.t01"/>
<reference evidence="2" key="1">
    <citation type="journal article" date="2007" name="Nature">
        <title>The grapevine genome sequence suggests ancestral hexaploidization in major angiosperm phyla.</title>
        <authorList>
            <consortium name="The French-Italian Public Consortium for Grapevine Genome Characterization."/>
            <person name="Jaillon O."/>
            <person name="Aury J.-M."/>
            <person name="Noel B."/>
            <person name="Policriti A."/>
            <person name="Clepet C."/>
            <person name="Casagrande A."/>
            <person name="Choisne N."/>
            <person name="Aubourg S."/>
            <person name="Vitulo N."/>
            <person name="Jubin C."/>
            <person name="Vezzi A."/>
            <person name="Legeai F."/>
            <person name="Hugueney P."/>
            <person name="Dasilva C."/>
            <person name="Horner D."/>
            <person name="Mica E."/>
            <person name="Jublot D."/>
            <person name="Poulain J."/>
            <person name="Bruyere C."/>
            <person name="Billault A."/>
            <person name="Segurens B."/>
            <person name="Gouyvenoux M."/>
            <person name="Ugarte E."/>
            <person name="Cattonaro F."/>
            <person name="Anthouard V."/>
            <person name="Vico V."/>
            <person name="Del Fabbro C."/>
            <person name="Alaux M."/>
            <person name="Di Gaspero G."/>
            <person name="Dumas V."/>
            <person name="Felice N."/>
            <person name="Paillard S."/>
            <person name="Juman I."/>
            <person name="Moroldo M."/>
            <person name="Scalabrin S."/>
            <person name="Canaguier A."/>
            <person name="Le Clainche I."/>
            <person name="Malacrida G."/>
            <person name="Durand E."/>
            <person name="Pesole G."/>
            <person name="Laucou V."/>
            <person name="Chatelet P."/>
            <person name="Merdinoglu D."/>
            <person name="Delledonne M."/>
            <person name="Pezzotti M."/>
            <person name="Lecharny A."/>
            <person name="Scarpelli C."/>
            <person name="Artiguenave F."/>
            <person name="Pe M.E."/>
            <person name="Valle G."/>
            <person name="Morgante M."/>
            <person name="Caboche M."/>
            <person name="Adam-Blondon A.-F."/>
            <person name="Weissenbach J."/>
            <person name="Quetier F."/>
            <person name="Wincker P."/>
        </authorList>
    </citation>
    <scope>NUCLEOTIDE SEQUENCE [LARGE SCALE GENOMIC DNA]</scope>
    <source>
        <strain evidence="2">cv. Pinot noir / PN40024</strain>
    </source>
</reference>
<keyword evidence="2" id="KW-1185">Reference proteome</keyword>
<organism evidence="1 2">
    <name type="scientific">Vitis vinifera</name>
    <name type="common">Grape</name>
    <dbReference type="NCBI Taxonomy" id="29760"/>
    <lineage>
        <taxon>Eukaryota</taxon>
        <taxon>Viridiplantae</taxon>
        <taxon>Streptophyta</taxon>
        <taxon>Embryophyta</taxon>
        <taxon>Tracheophyta</taxon>
        <taxon>Spermatophyta</taxon>
        <taxon>Magnoliopsida</taxon>
        <taxon>eudicotyledons</taxon>
        <taxon>Gunneridae</taxon>
        <taxon>Pentapetalae</taxon>
        <taxon>rosids</taxon>
        <taxon>Vitales</taxon>
        <taxon>Vitaceae</taxon>
        <taxon>Viteae</taxon>
        <taxon>Vitis</taxon>
    </lineage>
</organism>
<gene>
    <name evidence="1" type="ordered locus">VIT_06s0061g01320</name>
</gene>
<evidence type="ECO:0000313" key="2">
    <source>
        <dbReference type="Proteomes" id="UP000009183"/>
    </source>
</evidence>
<dbReference type="OrthoDB" id="10257471at2759"/>
<protein>
    <submittedName>
        <fullName evidence="1">Uncharacterized protein</fullName>
    </submittedName>
</protein>
<dbReference type="EMBL" id="FN594957">
    <property type="protein sequence ID" value="CCB44185.1"/>
    <property type="molecule type" value="Genomic_DNA"/>
</dbReference>
<dbReference type="eggNOG" id="KOG1947">
    <property type="taxonomic scope" value="Eukaryota"/>
</dbReference>
<dbReference type="InterPro" id="IPR032675">
    <property type="entry name" value="LRR_dom_sf"/>
</dbReference>
<accession>F6GW50</accession>
<proteinExistence type="predicted"/>
<sequence length="60" mass="6785">MLAINPICSNLISFNLSYALEIHGTELIKLICHYKKLQQLWILDCARDKGLGGYVYLCGL</sequence>
<evidence type="ECO:0000313" key="1">
    <source>
        <dbReference type="EMBL" id="CCB44185.1"/>
    </source>
</evidence>
<dbReference type="Gene3D" id="3.80.10.10">
    <property type="entry name" value="Ribonuclease Inhibitor"/>
    <property type="match status" value="1"/>
</dbReference>
<dbReference type="Proteomes" id="UP000009183">
    <property type="component" value="Chromosome 6"/>
</dbReference>
<name>F6GW50_VITVI</name>